<organism evidence="2 3">
    <name type="scientific">Phormidesmis priestleyi ULC007</name>
    <dbReference type="NCBI Taxonomy" id="1920490"/>
    <lineage>
        <taxon>Bacteria</taxon>
        <taxon>Bacillati</taxon>
        <taxon>Cyanobacteriota</taxon>
        <taxon>Cyanophyceae</taxon>
        <taxon>Leptolyngbyales</taxon>
        <taxon>Leptolyngbyaceae</taxon>
        <taxon>Phormidesmis</taxon>
    </lineage>
</organism>
<dbReference type="EMBL" id="PVWG01000019">
    <property type="protein sequence ID" value="PSB18236.1"/>
    <property type="molecule type" value="Genomic_DNA"/>
</dbReference>
<dbReference type="SUPFAM" id="SSF50156">
    <property type="entry name" value="PDZ domain-like"/>
    <property type="match status" value="1"/>
</dbReference>
<evidence type="ECO:0000313" key="3">
    <source>
        <dbReference type="Proteomes" id="UP000238634"/>
    </source>
</evidence>
<gene>
    <name evidence="2" type="ORF">C7B65_16170</name>
</gene>
<feature type="domain" description="PDZ" evidence="1">
    <location>
        <begin position="486"/>
        <end position="540"/>
    </location>
</feature>
<name>A0A2T1DCP9_9CYAN</name>
<dbReference type="InterPro" id="IPR007963">
    <property type="entry name" value="Peptidase_M61_catalytic"/>
</dbReference>
<dbReference type="Gene3D" id="2.30.42.10">
    <property type="match status" value="1"/>
</dbReference>
<dbReference type="InterPro" id="IPR027268">
    <property type="entry name" value="Peptidase_M4/M1_CTD_sf"/>
</dbReference>
<dbReference type="InterPro" id="IPR001478">
    <property type="entry name" value="PDZ"/>
</dbReference>
<dbReference type="PROSITE" id="PS50106">
    <property type="entry name" value="PDZ"/>
    <property type="match status" value="1"/>
</dbReference>
<dbReference type="Gene3D" id="2.60.40.3650">
    <property type="match status" value="1"/>
</dbReference>
<evidence type="ECO:0000259" key="1">
    <source>
        <dbReference type="PROSITE" id="PS50106"/>
    </source>
</evidence>
<dbReference type="OrthoDB" id="9778516at2"/>
<dbReference type="STRING" id="1920490.GCA_001895925_01026"/>
<protein>
    <submittedName>
        <fullName evidence="2">PDZ domain-containing protein</fullName>
    </submittedName>
</protein>
<dbReference type="Proteomes" id="UP000238634">
    <property type="component" value="Unassembled WGS sequence"/>
</dbReference>
<reference evidence="2 3" key="1">
    <citation type="submission" date="2018-02" db="EMBL/GenBank/DDBJ databases">
        <authorList>
            <person name="Cohen D.B."/>
            <person name="Kent A.D."/>
        </authorList>
    </citation>
    <scope>NUCLEOTIDE SEQUENCE [LARGE SCALE GENOMIC DNA]</scope>
    <source>
        <strain evidence="2 3">ULC007</strain>
    </source>
</reference>
<reference evidence="2 3" key="2">
    <citation type="submission" date="2018-03" db="EMBL/GenBank/DDBJ databases">
        <title>The ancient ancestry and fast evolution of plastids.</title>
        <authorList>
            <person name="Moore K.R."/>
            <person name="Magnabosco C."/>
            <person name="Momper L."/>
            <person name="Gold D.A."/>
            <person name="Bosak T."/>
            <person name="Fournier G.P."/>
        </authorList>
    </citation>
    <scope>NUCLEOTIDE SEQUENCE [LARGE SCALE GENOMIC DNA]</scope>
    <source>
        <strain evidence="2 3">ULC007</strain>
    </source>
</reference>
<dbReference type="SUPFAM" id="SSF55486">
    <property type="entry name" value="Metalloproteases ('zincins'), catalytic domain"/>
    <property type="match status" value="1"/>
</dbReference>
<keyword evidence="3" id="KW-1185">Reference proteome</keyword>
<dbReference type="PIRSF" id="PIRSF016493">
    <property type="entry name" value="Glycyl_aminpptds"/>
    <property type="match status" value="1"/>
</dbReference>
<dbReference type="Pfam" id="PF05299">
    <property type="entry name" value="Peptidase_M61"/>
    <property type="match status" value="1"/>
</dbReference>
<dbReference type="AlphaFoldDB" id="A0A2T1DCP9"/>
<dbReference type="Pfam" id="PF17899">
    <property type="entry name" value="Peptidase_M61_N"/>
    <property type="match status" value="1"/>
</dbReference>
<dbReference type="InterPro" id="IPR036034">
    <property type="entry name" value="PDZ_sf"/>
</dbReference>
<proteinExistence type="predicted"/>
<comment type="caution">
    <text evidence="2">The sequence shown here is derived from an EMBL/GenBank/DDBJ whole genome shotgun (WGS) entry which is preliminary data.</text>
</comment>
<accession>A0A2T1DCP9</accession>
<dbReference type="Pfam" id="PF13180">
    <property type="entry name" value="PDZ_2"/>
    <property type="match status" value="1"/>
</dbReference>
<sequence length="613" mass="70366">MDQDKSQSAGHSSNKLKAVNELDWSEVNLPKPRPFSLSYQVSMSQPESHLFEITLYVRGWEQPTLELRMSVWTPGSYLVREYSRHLQDFAARGEAALSWRKVQKNHWQIDTQGTSEIVVHYRIFANELTVRTNHLDETHGYFNGAALFLYVPGFEKQSIQVEIVLPRSDWHIVTPLPAVPGHLNTFEAKDFDTLVDSPFEIGHHQIYPFEAMGKPHELAIWGQGNVDPDRIIHDTQKIIQVEAELFGGLPYDRYLFLLHLTSSGFGGLEHKDSCSLIYSRMGFRAKDKYDRFMQLVAHEFFHLWNVKRIRPKGLEVFDYERENYTPSLWFSEGTTSFYDLILPYRAGIYDAKTYLKSLSQEITRYLMTPGRLVQPLSESSFDAWIKLYRPDANSANSQISYYLKGEMVTLLLDLGIRIKHGNERSFDDVMRQMWKQFGKDEIGFTPEQLKATIELVAGFDLTDFFNRYIEGGTEELPFDEYLAGFGLRLQSNGENDDRPPHLGVTIKTEHGREMIKSVEFSSPAQRAGMVAGDELLAIDGWRIGADQINGRLKDYQPGDTIEVAVFHQDELRVRSVTLAAPQPNHYQVLAIEQPSTIQQRNFQGWLGVPLIAI</sequence>
<dbReference type="InterPro" id="IPR024191">
    <property type="entry name" value="Peptidase_M61"/>
</dbReference>
<dbReference type="Gene3D" id="1.10.390.10">
    <property type="entry name" value="Neutral Protease Domain 2"/>
    <property type="match status" value="1"/>
</dbReference>
<evidence type="ECO:0000313" key="2">
    <source>
        <dbReference type="EMBL" id="PSB18236.1"/>
    </source>
</evidence>
<dbReference type="InterPro" id="IPR040756">
    <property type="entry name" value="Peptidase_M61_N"/>
</dbReference>
<dbReference type="SMART" id="SM00228">
    <property type="entry name" value="PDZ"/>
    <property type="match status" value="1"/>
</dbReference>